<protein>
    <recommendedName>
        <fullName evidence="3">Preprotein translocase subunit SecA</fullName>
    </recommendedName>
</protein>
<keyword evidence="2" id="KW-1185">Reference proteome</keyword>
<name>A0A2H5FKY9_9GAMM</name>
<dbReference type="Proteomes" id="UP000234343">
    <property type="component" value="Chromosome"/>
</dbReference>
<accession>A0A2H5FKY9</accession>
<evidence type="ECO:0000313" key="1">
    <source>
        <dbReference type="EMBL" id="AUH72201.1"/>
    </source>
</evidence>
<dbReference type="AlphaFoldDB" id="A0A2H5FKY9"/>
<dbReference type="RefSeq" id="WP_101899838.1">
    <property type="nucleotide sequence ID" value="NZ_CP025491.2"/>
</dbReference>
<reference evidence="1 2" key="1">
    <citation type="submission" date="2017-12" db="EMBL/GenBank/DDBJ databases">
        <title>Legionella sainthelensi LA01-117, whole genome sequence of a clinical isolate from New Zealand.</title>
        <authorList>
            <person name="Cree S.L."/>
            <person name="Slow S."/>
            <person name="Kennedy M.A."/>
            <person name="Murdoch D.R."/>
            <person name="Biggs P.J."/>
            <person name="Anderson T."/>
        </authorList>
    </citation>
    <scope>NUCLEOTIDE SEQUENCE [LARGE SCALE GENOMIC DNA]</scope>
    <source>
        <strain evidence="1 2">LA01-117</strain>
    </source>
</reference>
<dbReference type="InterPro" id="IPR004027">
    <property type="entry name" value="SEC_C_motif"/>
</dbReference>
<evidence type="ECO:0008006" key="3">
    <source>
        <dbReference type="Google" id="ProtNLM"/>
    </source>
</evidence>
<gene>
    <name evidence="1" type="ORF">CAB17_09095</name>
</gene>
<dbReference type="SUPFAM" id="SSF103642">
    <property type="entry name" value="Sec-C motif"/>
    <property type="match status" value="1"/>
</dbReference>
<dbReference type="Pfam" id="PF02810">
    <property type="entry name" value="SEC-C"/>
    <property type="match status" value="1"/>
</dbReference>
<proteinExistence type="predicted"/>
<sequence>MNNNIEILWQEKSDAADKKLTSLVTHVNAEKLLSVAIGYLCFLDAELQVGDQFGKHPAMIEALAKKLIPNFGSSTSSPITPLLLTECYNLLEEYVQFKTVSTIDYQTQDDQIEYSLLMASEIIRGNAYPEQTKKRIIAIQGHFDRWFIQNGGLAPTKVVETISSIIKDIEEKYSAQLKQCIDAGNKLKNHLGKSQDFENINSAYAYGYLKKLISNMPKILPIKLESYLTTAEADLLKQLIGVSKDNYHEDILIQRYPMYILSSGKVLFSDLSNLLDVIWEKFDLMARNDTKFYQRYQKYRSKWLEEECVNILQRVFPKNCIYENLTYPDPDKDSGIIELDIAVKYGPFLILFEAKSKQFRFESQRGNKKTLKTDIIYNVIEAFDQNLRTIKYINSNTHVTFKERNSERTLSFATNSIQKIYPISLSLFHLSGLGCELKRLKELGLFLDNKYPFSICLEDLDLITRAKIFPEAFLHYIEKRLQILSMEEEWYGDELSLFSAYLDTRLIPSNLFNAQQALPDFIYTSSSSKFDELMLYERGAIDNPPDLAPKLPDCIKKITSEFTNYHDDSAKWILFSLLDLDNNALFAIEHAIKDLSNYKPAFPGKIRKCVIPFKSTKTVISLIASNDLALSDLQNQNQGTTVIEKYRHKANKSIGLGIRCNGSHNIISTACYISFDWEYEPETAKLINNKQKNIEKKVGRNSPCPCGSKKKYKRCCLRC</sequence>
<dbReference type="KEGG" id="lsh:CAB17_09095"/>
<dbReference type="Gene3D" id="3.10.450.50">
    <property type="match status" value="1"/>
</dbReference>
<dbReference type="EMBL" id="CP025491">
    <property type="protein sequence ID" value="AUH72201.1"/>
    <property type="molecule type" value="Genomic_DNA"/>
</dbReference>
<evidence type="ECO:0000313" key="2">
    <source>
        <dbReference type="Proteomes" id="UP000234343"/>
    </source>
</evidence>
<organism evidence="1 2">
    <name type="scientific">Legionella sainthelensi</name>
    <dbReference type="NCBI Taxonomy" id="28087"/>
    <lineage>
        <taxon>Bacteria</taxon>
        <taxon>Pseudomonadati</taxon>
        <taxon>Pseudomonadota</taxon>
        <taxon>Gammaproteobacteria</taxon>
        <taxon>Legionellales</taxon>
        <taxon>Legionellaceae</taxon>
        <taxon>Legionella</taxon>
    </lineage>
</organism>